<dbReference type="AlphaFoldDB" id="A0A0U5F2F4"/>
<dbReference type="Proteomes" id="UP000068250">
    <property type="component" value="Chromosome I"/>
</dbReference>
<proteinExistence type="predicted"/>
<sequence length="47" mass="5086">MIKIAVQTGTGSVVGVYNPLFTGSLRAGLVCLQNVYFLNISKSKHFL</sequence>
<protein>
    <submittedName>
        <fullName evidence="1">Uncharacterized protein</fullName>
    </submittedName>
</protein>
<organism evidence="1 2">
    <name type="scientific">Acetobacter ghanensis</name>
    <dbReference type="NCBI Taxonomy" id="431306"/>
    <lineage>
        <taxon>Bacteria</taxon>
        <taxon>Pseudomonadati</taxon>
        <taxon>Pseudomonadota</taxon>
        <taxon>Alphaproteobacteria</taxon>
        <taxon>Acetobacterales</taxon>
        <taxon>Acetobacteraceae</taxon>
        <taxon>Acetobacter</taxon>
    </lineage>
</organism>
<dbReference type="PATRIC" id="fig|431306.5.peg.751"/>
<dbReference type="EMBL" id="LN609302">
    <property type="protein sequence ID" value="CEF54417.1"/>
    <property type="molecule type" value="Genomic_DNA"/>
</dbReference>
<evidence type="ECO:0000313" key="1">
    <source>
        <dbReference type="EMBL" id="CEF54417.1"/>
    </source>
</evidence>
<dbReference type="STRING" id="431306.AGA_771"/>
<name>A0A0U5F2F4_9PROT</name>
<evidence type="ECO:0000313" key="2">
    <source>
        <dbReference type="Proteomes" id="UP000068250"/>
    </source>
</evidence>
<accession>A0A0U5F2F4</accession>
<reference evidence="2" key="1">
    <citation type="submission" date="2014-09" db="EMBL/GenBank/DDBJ databases">
        <authorList>
            <person name="Illeghems K.G."/>
        </authorList>
    </citation>
    <scope>NUCLEOTIDE SEQUENCE [LARGE SCALE GENOMIC DNA]</scope>
    <source>
        <strain evidence="2">LMG 23848T</strain>
    </source>
</reference>
<gene>
    <name evidence="1" type="ORF">AGA_771</name>
</gene>